<accession>V8QTX2</accession>
<evidence type="ECO:0000313" key="3">
    <source>
        <dbReference type="Proteomes" id="UP000018733"/>
    </source>
</evidence>
<evidence type="ECO:0000313" key="2">
    <source>
        <dbReference type="EMBL" id="ETF03396.1"/>
    </source>
</evidence>
<evidence type="ECO:0000259" key="1">
    <source>
        <dbReference type="Pfam" id="PF23544"/>
    </source>
</evidence>
<feature type="domain" description="AtuA-like ferredoxin-fold" evidence="1">
    <location>
        <begin position="5"/>
        <end position="103"/>
    </location>
</feature>
<dbReference type="RefSeq" id="WP_024005256.1">
    <property type="nucleotide sequence ID" value="NZ_KI650979.1"/>
</dbReference>
<dbReference type="Proteomes" id="UP000018733">
    <property type="component" value="Unassembled WGS sequence"/>
</dbReference>
<dbReference type="OrthoDB" id="21390at2"/>
<dbReference type="HOGENOM" id="CLU_142305_0_0_4"/>
<name>V8QTX2_9BURK</name>
<dbReference type="STRING" id="1424334.W822_11450"/>
<organism evidence="2 3">
    <name type="scientific">Advenella kashmirensis W13003</name>
    <dbReference type="NCBI Taxonomy" id="1424334"/>
    <lineage>
        <taxon>Bacteria</taxon>
        <taxon>Pseudomonadati</taxon>
        <taxon>Pseudomonadota</taxon>
        <taxon>Betaproteobacteria</taxon>
        <taxon>Burkholderiales</taxon>
        <taxon>Alcaligenaceae</taxon>
    </lineage>
</organism>
<dbReference type="PANTHER" id="PTHR47708">
    <property type="match status" value="1"/>
</dbReference>
<dbReference type="Pfam" id="PF23544">
    <property type="entry name" value="AtuA_ferredoxin"/>
    <property type="match status" value="1"/>
</dbReference>
<gene>
    <name evidence="2" type="ORF">W822_11450</name>
</gene>
<dbReference type="InterPro" id="IPR056362">
    <property type="entry name" value="AtuA-like_ferredoxin_dom"/>
</dbReference>
<dbReference type="PANTHER" id="PTHR47708:SF2">
    <property type="entry name" value="SI:CH73-132F6.5"/>
    <property type="match status" value="1"/>
</dbReference>
<dbReference type="eggNOG" id="ENOG5032S8H">
    <property type="taxonomic scope" value="Bacteria"/>
</dbReference>
<dbReference type="AlphaFoldDB" id="V8QTX2"/>
<sequence>MTNTIKLHEIAHARAGDKGNRLNISLIAYDEKHWPLLLEQVSAEKVKAWFAHRGATHVVRYELPNLNALNFVIDNVLEGGVNTSLNLDKHGKSNSFRLLDMPVQI</sequence>
<dbReference type="PATRIC" id="fig|1424334.3.peg.2305"/>
<proteinExistence type="predicted"/>
<protein>
    <submittedName>
        <fullName evidence="2">Beta-lactamase</fullName>
    </submittedName>
</protein>
<reference evidence="2 3" key="1">
    <citation type="journal article" date="2014" name="Genome Announc.">
        <title>Draft Genome Sequence of Advenella kashmirensis Strain W13003, a Polycyclic Aromatic Hydrocarbon-Degrading Bacterium.</title>
        <authorList>
            <person name="Wang X."/>
            <person name="Jin D."/>
            <person name="Zhou L."/>
            <person name="Wu L."/>
            <person name="An W."/>
            <person name="Zhao L."/>
        </authorList>
    </citation>
    <scope>NUCLEOTIDE SEQUENCE [LARGE SCALE GENOMIC DNA]</scope>
    <source>
        <strain evidence="2 3">W13003</strain>
    </source>
</reference>
<dbReference type="EMBL" id="AYXT01000009">
    <property type="protein sequence ID" value="ETF03396.1"/>
    <property type="molecule type" value="Genomic_DNA"/>
</dbReference>
<comment type="caution">
    <text evidence="2">The sequence shown here is derived from an EMBL/GenBank/DDBJ whole genome shotgun (WGS) entry which is preliminary data.</text>
</comment>
<keyword evidence="3" id="KW-1185">Reference proteome</keyword>